<organism evidence="2 3">
    <name type="scientific">Cercospora zeae-maydis SCOH1-5</name>
    <dbReference type="NCBI Taxonomy" id="717836"/>
    <lineage>
        <taxon>Eukaryota</taxon>
        <taxon>Fungi</taxon>
        <taxon>Dikarya</taxon>
        <taxon>Ascomycota</taxon>
        <taxon>Pezizomycotina</taxon>
        <taxon>Dothideomycetes</taxon>
        <taxon>Dothideomycetidae</taxon>
        <taxon>Mycosphaerellales</taxon>
        <taxon>Mycosphaerellaceae</taxon>
        <taxon>Cercospora</taxon>
    </lineage>
</organism>
<proteinExistence type="predicted"/>
<dbReference type="EMBL" id="ML992670">
    <property type="protein sequence ID" value="KAF2213478.1"/>
    <property type="molecule type" value="Genomic_DNA"/>
</dbReference>
<evidence type="ECO:0000256" key="1">
    <source>
        <dbReference type="SAM" id="MobiDB-lite"/>
    </source>
</evidence>
<dbReference type="Proteomes" id="UP000799539">
    <property type="component" value="Unassembled WGS sequence"/>
</dbReference>
<keyword evidence="3" id="KW-1185">Reference proteome</keyword>
<gene>
    <name evidence="2" type="ORF">CERZMDRAFT_96315</name>
</gene>
<feature type="region of interest" description="Disordered" evidence="1">
    <location>
        <begin position="34"/>
        <end position="108"/>
    </location>
</feature>
<dbReference type="AlphaFoldDB" id="A0A6A6FJR3"/>
<evidence type="ECO:0000313" key="2">
    <source>
        <dbReference type="EMBL" id="KAF2213478.1"/>
    </source>
</evidence>
<sequence length="108" mass="12064">MPPATATTTTSKSSRAYRTTKFLLLVMSKIPVPSIPTCLKPQKSHPPAPAQPPMSKTSKRKSLQPEILPERREPTLRPERRQSAKRKSLPLRPVSMVVSLPSEQKIVE</sequence>
<name>A0A6A6FJR3_9PEZI</name>
<evidence type="ECO:0000313" key="3">
    <source>
        <dbReference type="Proteomes" id="UP000799539"/>
    </source>
</evidence>
<feature type="compositionally biased region" description="Basic and acidic residues" evidence="1">
    <location>
        <begin position="68"/>
        <end position="82"/>
    </location>
</feature>
<dbReference type="OrthoDB" id="3637940at2759"/>
<protein>
    <submittedName>
        <fullName evidence="2">Uncharacterized protein</fullName>
    </submittedName>
</protein>
<accession>A0A6A6FJR3</accession>
<reference evidence="2" key="1">
    <citation type="journal article" date="2020" name="Stud. Mycol.">
        <title>101 Dothideomycetes genomes: a test case for predicting lifestyles and emergence of pathogens.</title>
        <authorList>
            <person name="Haridas S."/>
            <person name="Albert R."/>
            <person name="Binder M."/>
            <person name="Bloem J."/>
            <person name="Labutti K."/>
            <person name="Salamov A."/>
            <person name="Andreopoulos B."/>
            <person name="Baker S."/>
            <person name="Barry K."/>
            <person name="Bills G."/>
            <person name="Bluhm B."/>
            <person name="Cannon C."/>
            <person name="Castanera R."/>
            <person name="Culley D."/>
            <person name="Daum C."/>
            <person name="Ezra D."/>
            <person name="Gonzalez J."/>
            <person name="Henrissat B."/>
            <person name="Kuo A."/>
            <person name="Liang C."/>
            <person name="Lipzen A."/>
            <person name="Lutzoni F."/>
            <person name="Magnuson J."/>
            <person name="Mondo S."/>
            <person name="Nolan M."/>
            <person name="Ohm R."/>
            <person name="Pangilinan J."/>
            <person name="Park H.-J."/>
            <person name="Ramirez L."/>
            <person name="Alfaro M."/>
            <person name="Sun H."/>
            <person name="Tritt A."/>
            <person name="Yoshinaga Y."/>
            <person name="Zwiers L.-H."/>
            <person name="Turgeon B."/>
            <person name="Goodwin S."/>
            <person name="Spatafora J."/>
            <person name="Crous P."/>
            <person name="Grigoriev I."/>
        </authorList>
    </citation>
    <scope>NUCLEOTIDE SEQUENCE</scope>
    <source>
        <strain evidence="2">SCOH1-5</strain>
    </source>
</reference>